<dbReference type="EMBL" id="JAAKFZ010000040">
    <property type="protein sequence ID" value="NGL84998.1"/>
    <property type="molecule type" value="Genomic_DNA"/>
</dbReference>
<protein>
    <submittedName>
        <fullName evidence="1">CopG family transcriptional regulator</fullName>
    </submittedName>
</protein>
<dbReference type="GO" id="GO:0006355">
    <property type="term" value="P:regulation of DNA-templated transcription"/>
    <property type="evidence" value="ECO:0007669"/>
    <property type="project" value="InterPro"/>
</dbReference>
<comment type="caution">
    <text evidence="1">The sequence shown here is derived from an EMBL/GenBank/DDBJ whole genome shotgun (WGS) entry which is preliminary data.</text>
</comment>
<evidence type="ECO:0000313" key="1">
    <source>
        <dbReference type="EMBL" id="NGL84998.1"/>
    </source>
</evidence>
<reference evidence="1 2" key="1">
    <citation type="submission" date="2020-02" db="EMBL/GenBank/DDBJ databases">
        <title>M-like protein SrM is not crucial to the virulence of a novel isolate of Streptococcus equi subsp. ruminatorum from Macaca mulatta.</title>
        <authorList>
            <person name="Guo G."/>
            <person name="Cheng L."/>
            <person name="Zhang W."/>
        </authorList>
    </citation>
    <scope>NUCLEOTIDE SEQUENCE [LARGE SCALE GENOMIC DNA]</scope>
    <source>
        <strain evidence="1 2">FJ1804</strain>
    </source>
</reference>
<dbReference type="AlphaFoldDB" id="A0A6M1L473"/>
<sequence length="47" mass="5286">MVKKRMGISLSEEVAEMLEKQAREAGLNKSALITTLIVAENKRQLEK</sequence>
<accession>A0A6M1L473</accession>
<dbReference type="RefSeq" id="WP_154231421.1">
    <property type="nucleotide sequence ID" value="NZ_JAAKFZ010000040.1"/>
</dbReference>
<proteinExistence type="predicted"/>
<dbReference type="SUPFAM" id="SSF47598">
    <property type="entry name" value="Ribbon-helix-helix"/>
    <property type="match status" value="1"/>
</dbReference>
<organism evidence="1 2">
    <name type="scientific">Streptococcus equi subsp. ruminatorum</name>
    <dbReference type="NCBI Taxonomy" id="254358"/>
    <lineage>
        <taxon>Bacteria</taxon>
        <taxon>Bacillati</taxon>
        <taxon>Bacillota</taxon>
        <taxon>Bacilli</taxon>
        <taxon>Lactobacillales</taxon>
        <taxon>Streptococcaceae</taxon>
        <taxon>Streptococcus</taxon>
    </lineage>
</organism>
<dbReference type="Gene3D" id="1.10.1220.10">
    <property type="entry name" value="Met repressor-like"/>
    <property type="match status" value="1"/>
</dbReference>
<dbReference type="GeneID" id="83705855"/>
<evidence type="ECO:0000313" key="2">
    <source>
        <dbReference type="Proteomes" id="UP000479499"/>
    </source>
</evidence>
<dbReference type="InterPro" id="IPR013321">
    <property type="entry name" value="Arc_rbn_hlx_hlx"/>
</dbReference>
<dbReference type="Proteomes" id="UP000479499">
    <property type="component" value="Unassembled WGS sequence"/>
</dbReference>
<dbReference type="InterPro" id="IPR010985">
    <property type="entry name" value="Ribbon_hlx_hlx"/>
</dbReference>
<gene>
    <name evidence="1" type="ORF">G5B50_09580</name>
</gene>
<name>A0A6M1L473_9STRE</name>